<evidence type="ECO:0000313" key="2">
    <source>
        <dbReference type="EMBL" id="CAJ2506184.1"/>
    </source>
</evidence>
<gene>
    <name evidence="2" type="ORF">KHLLAP_LOCUS6652</name>
</gene>
<dbReference type="Proteomes" id="UP001295740">
    <property type="component" value="Unassembled WGS sequence"/>
</dbReference>
<keyword evidence="3" id="KW-1185">Reference proteome</keyword>
<sequence>MADGQMGRWADERFQTAPPSGPSGGSRCPLDSAVTPVRLPPFSHLWRDWRFY</sequence>
<feature type="region of interest" description="Disordered" evidence="1">
    <location>
        <begin position="1"/>
        <end position="32"/>
    </location>
</feature>
<organism evidence="2 3">
    <name type="scientific">Anthostomella pinea</name>
    <dbReference type="NCBI Taxonomy" id="933095"/>
    <lineage>
        <taxon>Eukaryota</taxon>
        <taxon>Fungi</taxon>
        <taxon>Dikarya</taxon>
        <taxon>Ascomycota</taxon>
        <taxon>Pezizomycotina</taxon>
        <taxon>Sordariomycetes</taxon>
        <taxon>Xylariomycetidae</taxon>
        <taxon>Xylariales</taxon>
        <taxon>Xylariaceae</taxon>
        <taxon>Anthostomella</taxon>
    </lineage>
</organism>
<accession>A0AAI8VJR5</accession>
<evidence type="ECO:0000313" key="3">
    <source>
        <dbReference type="Proteomes" id="UP001295740"/>
    </source>
</evidence>
<dbReference type="AlphaFoldDB" id="A0AAI8VJR5"/>
<proteinExistence type="predicted"/>
<dbReference type="EMBL" id="CAUWAG010000008">
    <property type="protein sequence ID" value="CAJ2506184.1"/>
    <property type="molecule type" value="Genomic_DNA"/>
</dbReference>
<protein>
    <submittedName>
        <fullName evidence="2">Uu.00g003140.m01.CDS01</fullName>
    </submittedName>
</protein>
<evidence type="ECO:0000256" key="1">
    <source>
        <dbReference type="SAM" id="MobiDB-lite"/>
    </source>
</evidence>
<comment type="caution">
    <text evidence="2">The sequence shown here is derived from an EMBL/GenBank/DDBJ whole genome shotgun (WGS) entry which is preliminary data.</text>
</comment>
<name>A0AAI8VJR5_9PEZI</name>
<reference evidence="2" key="1">
    <citation type="submission" date="2023-10" db="EMBL/GenBank/DDBJ databases">
        <authorList>
            <person name="Hackl T."/>
        </authorList>
    </citation>
    <scope>NUCLEOTIDE SEQUENCE</scope>
</reference>